<organism evidence="2 3">
    <name type="scientific">Hyphodiscus hymeniophilus</name>
    <dbReference type="NCBI Taxonomy" id="353542"/>
    <lineage>
        <taxon>Eukaryota</taxon>
        <taxon>Fungi</taxon>
        <taxon>Dikarya</taxon>
        <taxon>Ascomycota</taxon>
        <taxon>Pezizomycotina</taxon>
        <taxon>Leotiomycetes</taxon>
        <taxon>Helotiales</taxon>
        <taxon>Hyphodiscaceae</taxon>
        <taxon>Hyphodiscus</taxon>
    </lineage>
</organism>
<dbReference type="GO" id="GO:0019748">
    <property type="term" value="P:secondary metabolic process"/>
    <property type="evidence" value="ECO:0007669"/>
    <property type="project" value="TreeGrafter"/>
</dbReference>
<dbReference type="InterPro" id="IPR002347">
    <property type="entry name" value="SDR_fam"/>
</dbReference>
<comment type="similarity">
    <text evidence="1">Belongs to the short-chain dehydrogenases/reductases (SDR) family.</text>
</comment>
<dbReference type="Gene3D" id="3.40.50.720">
    <property type="entry name" value="NAD(P)-binding Rossmann-like Domain"/>
    <property type="match status" value="1"/>
</dbReference>
<dbReference type="Pfam" id="PF00106">
    <property type="entry name" value="adh_short"/>
    <property type="match status" value="1"/>
</dbReference>
<proteinExistence type="inferred from homology"/>
<dbReference type="PANTHER" id="PTHR43544:SF32">
    <property type="entry name" value="CHAIN DEHYDROGENASE, PUTATIVE (AFU_ORTHOLOGUE AFUA_5G01530)-RELATED"/>
    <property type="match status" value="1"/>
</dbReference>
<dbReference type="OrthoDB" id="1933717at2759"/>
<comment type="caution">
    <text evidence="2">The sequence shown here is derived from an EMBL/GenBank/DDBJ whole genome shotgun (WGS) entry which is preliminary data.</text>
</comment>
<dbReference type="PRINTS" id="PR00081">
    <property type="entry name" value="GDHRDH"/>
</dbReference>
<dbReference type="Proteomes" id="UP000785200">
    <property type="component" value="Unassembled WGS sequence"/>
</dbReference>
<sequence>MCAQKTVLITGGNGGIGYATAAALAASPAYHVIIGSRSLEKGKTALAKLSSKGSVSLVQLDVTDATSIAAAVATVEKDRGRLDTLINNAGVGPTSPSLSVELLRNTFETNVFGVAAVTDAFLPLLRKSLDPRLIHVTSPLGSSTLRASGAPLPPFHTYEISKAALNMLALIHRDLFKGEIKVITLDPGFNATNLGGDPEAMRRGGGGDPAKAGEFIKSVVEGKRDADSNKMINEGGSIPW</sequence>
<protein>
    <submittedName>
        <fullName evidence="2">Short-chain dehydrogenase reductase tropE</fullName>
    </submittedName>
</protein>
<gene>
    <name evidence="2" type="ORF">D0Z07_2058</name>
</gene>
<dbReference type="GO" id="GO:0005737">
    <property type="term" value="C:cytoplasm"/>
    <property type="evidence" value="ECO:0007669"/>
    <property type="project" value="TreeGrafter"/>
</dbReference>
<name>A0A9P6VPW1_9HELO</name>
<accession>A0A9P6VPW1</accession>
<dbReference type="InterPro" id="IPR036291">
    <property type="entry name" value="NAD(P)-bd_dom_sf"/>
</dbReference>
<dbReference type="GO" id="GO:0016491">
    <property type="term" value="F:oxidoreductase activity"/>
    <property type="evidence" value="ECO:0007669"/>
    <property type="project" value="TreeGrafter"/>
</dbReference>
<dbReference type="InterPro" id="IPR051468">
    <property type="entry name" value="Fungal_SecMetab_SDRs"/>
</dbReference>
<evidence type="ECO:0000256" key="1">
    <source>
        <dbReference type="ARBA" id="ARBA00006484"/>
    </source>
</evidence>
<dbReference type="AlphaFoldDB" id="A0A9P6VPW1"/>
<keyword evidence="3" id="KW-1185">Reference proteome</keyword>
<dbReference type="SUPFAM" id="SSF51735">
    <property type="entry name" value="NAD(P)-binding Rossmann-fold domains"/>
    <property type="match status" value="1"/>
</dbReference>
<reference evidence="2" key="1">
    <citation type="submission" date="2019-07" db="EMBL/GenBank/DDBJ databases">
        <title>Hyphodiscus hymeniophilus genome sequencing and assembly.</title>
        <authorList>
            <person name="Kramer G."/>
            <person name="Nodwell J."/>
        </authorList>
    </citation>
    <scope>NUCLEOTIDE SEQUENCE</scope>
    <source>
        <strain evidence="2">ATCC 34498</strain>
    </source>
</reference>
<dbReference type="PANTHER" id="PTHR43544">
    <property type="entry name" value="SHORT-CHAIN DEHYDROGENASE/REDUCTASE"/>
    <property type="match status" value="1"/>
</dbReference>
<evidence type="ECO:0000313" key="3">
    <source>
        <dbReference type="Proteomes" id="UP000785200"/>
    </source>
</evidence>
<evidence type="ECO:0000313" key="2">
    <source>
        <dbReference type="EMBL" id="KAG0651454.1"/>
    </source>
</evidence>
<dbReference type="EMBL" id="VNKQ01000004">
    <property type="protein sequence ID" value="KAG0651454.1"/>
    <property type="molecule type" value="Genomic_DNA"/>
</dbReference>